<gene>
    <name evidence="1" type="ORF">EK21DRAFT_118212</name>
</gene>
<sequence length="133" mass="14474">MDSLDSPFVIEINGKPVAKISNETPTKTQAKIEAGADAAVLTLKEGRLQSGDWLLGRNKTENRSMLPKQVLWFKLGEDGVTPDNTSQVLPVEAHKDGEEYKLTFKGAPLTEAEGNVFADIMGESQASVVIKFQ</sequence>
<protein>
    <submittedName>
        <fullName evidence="1">Uncharacterized protein</fullName>
    </submittedName>
</protein>
<proteinExistence type="predicted"/>
<organism evidence="1 2">
    <name type="scientific">Setomelanomma holmii</name>
    <dbReference type="NCBI Taxonomy" id="210430"/>
    <lineage>
        <taxon>Eukaryota</taxon>
        <taxon>Fungi</taxon>
        <taxon>Dikarya</taxon>
        <taxon>Ascomycota</taxon>
        <taxon>Pezizomycotina</taxon>
        <taxon>Dothideomycetes</taxon>
        <taxon>Pleosporomycetidae</taxon>
        <taxon>Pleosporales</taxon>
        <taxon>Pleosporineae</taxon>
        <taxon>Phaeosphaeriaceae</taxon>
        <taxon>Setomelanomma</taxon>
    </lineage>
</organism>
<dbReference type="AlphaFoldDB" id="A0A9P4LGA4"/>
<comment type="caution">
    <text evidence="1">The sequence shown here is derived from an EMBL/GenBank/DDBJ whole genome shotgun (WGS) entry which is preliminary data.</text>
</comment>
<evidence type="ECO:0000313" key="2">
    <source>
        <dbReference type="Proteomes" id="UP000799777"/>
    </source>
</evidence>
<dbReference type="InterPro" id="IPR031755">
    <property type="entry name" value="Inhibitor_I66"/>
</dbReference>
<dbReference type="GO" id="GO:0004867">
    <property type="term" value="F:serine-type endopeptidase inhibitor activity"/>
    <property type="evidence" value="ECO:0007669"/>
    <property type="project" value="InterPro"/>
</dbReference>
<name>A0A9P4LGA4_9PLEO</name>
<dbReference type="Proteomes" id="UP000799777">
    <property type="component" value="Unassembled WGS sequence"/>
</dbReference>
<accession>A0A9P4LGA4</accession>
<evidence type="ECO:0000313" key="1">
    <source>
        <dbReference type="EMBL" id="KAF2024015.1"/>
    </source>
</evidence>
<dbReference type="Pfam" id="PF16850">
    <property type="entry name" value="Inhibitor_I66"/>
    <property type="match status" value="1"/>
</dbReference>
<dbReference type="Gene3D" id="2.80.10.50">
    <property type="match status" value="1"/>
</dbReference>
<dbReference type="EMBL" id="ML978313">
    <property type="protein sequence ID" value="KAF2024015.1"/>
    <property type="molecule type" value="Genomic_DNA"/>
</dbReference>
<dbReference type="OrthoDB" id="3439489at2759"/>
<keyword evidence="2" id="KW-1185">Reference proteome</keyword>
<reference evidence="1" key="1">
    <citation type="journal article" date="2020" name="Stud. Mycol.">
        <title>101 Dothideomycetes genomes: a test case for predicting lifestyles and emergence of pathogens.</title>
        <authorList>
            <person name="Haridas S."/>
            <person name="Albert R."/>
            <person name="Binder M."/>
            <person name="Bloem J."/>
            <person name="Labutti K."/>
            <person name="Salamov A."/>
            <person name="Andreopoulos B."/>
            <person name="Baker S."/>
            <person name="Barry K."/>
            <person name="Bills G."/>
            <person name="Bluhm B."/>
            <person name="Cannon C."/>
            <person name="Castanera R."/>
            <person name="Culley D."/>
            <person name="Daum C."/>
            <person name="Ezra D."/>
            <person name="Gonzalez J."/>
            <person name="Henrissat B."/>
            <person name="Kuo A."/>
            <person name="Liang C."/>
            <person name="Lipzen A."/>
            <person name="Lutzoni F."/>
            <person name="Magnuson J."/>
            <person name="Mondo S."/>
            <person name="Nolan M."/>
            <person name="Ohm R."/>
            <person name="Pangilinan J."/>
            <person name="Park H.-J."/>
            <person name="Ramirez L."/>
            <person name="Alfaro M."/>
            <person name="Sun H."/>
            <person name="Tritt A."/>
            <person name="Yoshinaga Y."/>
            <person name="Zwiers L.-H."/>
            <person name="Turgeon B."/>
            <person name="Goodwin S."/>
            <person name="Spatafora J."/>
            <person name="Crous P."/>
            <person name="Grigoriev I."/>
        </authorList>
    </citation>
    <scope>NUCLEOTIDE SEQUENCE</scope>
    <source>
        <strain evidence="1">CBS 110217</strain>
    </source>
</reference>